<reference evidence="7 8" key="1">
    <citation type="submission" date="2020-04" db="EMBL/GenBank/DDBJ databases">
        <title>Flammeovirgaceae bacterium KN852 isolated from deep sea.</title>
        <authorList>
            <person name="Zhang D.-C."/>
        </authorList>
    </citation>
    <scope>NUCLEOTIDE SEQUENCE [LARGE SCALE GENOMIC DNA]</scope>
    <source>
        <strain evidence="7 8">KN852</strain>
    </source>
</reference>
<evidence type="ECO:0000313" key="7">
    <source>
        <dbReference type="EMBL" id="NMM47443.1"/>
    </source>
</evidence>
<keyword evidence="3 7" id="KW-0378">Hydrolase</keyword>
<dbReference type="GO" id="GO:0016740">
    <property type="term" value="F:transferase activity"/>
    <property type="evidence" value="ECO:0007669"/>
    <property type="project" value="UniProtKB-KW"/>
</dbReference>
<dbReference type="Gene3D" id="3.40.720.10">
    <property type="entry name" value="Alkaline Phosphatase, subunit A"/>
    <property type="match status" value="1"/>
</dbReference>
<feature type="transmembrane region" description="Helical" evidence="5">
    <location>
        <begin position="5"/>
        <end position="23"/>
    </location>
</feature>
<feature type="domain" description="Sulfatase N-terminal" evidence="6">
    <location>
        <begin position="57"/>
        <end position="419"/>
    </location>
</feature>
<keyword evidence="5" id="KW-0812">Transmembrane</keyword>
<sequence length="534" mass="61273">MKIKVWLLIIIVFSLVGYLLLPLESERFKLVVNDSLLAGKANYLSQVNIQLKDSLSPNIIWITVDDLSIADTDLYGEGPVSVPNLKRLANEGVLFSNAYVTAPVCSPSRAAIATGRYNQRFGYEHQLHDRYLKNRLEFLGFKYLINSDPWEPQYQTEVPTKEFIDNIGLPSSELTFAEVAKAHGYNTGYIGKWHLGKKENNSPNAFGFDHFYGFYSSHSLYIHENTPGYIEQKIPEDFTDEYIWEGQREGQQAIRINDQVIEEDRYLTGAITEESIDFVNSNKHNPFYLWVSYSAPHTPLQAPEKYVRMFDSEQDMVKRVHFALIKSLDDEIGKLLNHLKDIGEDKNTLVLLISDNGGAEFNLTTSNGPYQGGKITNFEGGVKVPMIMKWPGKIQSGQIFKPVVHSTDLFITSAKALGVSLPDDRIYDGADLVRHINQNTFPHNYIFFDMGNNRAVRDQRWKLAWNESNGDSVLFDLVSDPYERSDVYEKNIEVINQLSKEFNQWAANNMDPMWPPMIYYFYTTKNGKEYFFDE</sequence>
<dbReference type="PANTHER" id="PTHR42693">
    <property type="entry name" value="ARYLSULFATASE FAMILY MEMBER"/>
    <property type="match status" value="1"/>
</dbReference>
<accession>A0A848ISM6</accession>
<dbReference type="RefSeq" id="WP_169678066.1">
    <property type="nucleotide sequence ID" value="NZ_JABBNU010000002.1"/>
</dbReference>
<evidence type="ECO:0000313" key="8">
    <source>
        <dbReference type="Proteomes" id="UP000559010"/>
    </source>
</evidence>
<dbReference type="InterPro" id="IPR024607">
    <property type="entry name" value="Sulfatase_CS"/>
</dbReference>
<proteinExistence type="inferred from homology"/>
<evidence type="ECO:0000256" key="5">
    <source>
        <dbReference type="SAM" id="Phobius"/>
    </source>
</evidence>
<name>A0A848ISM6_9BACT</name>
<dbReference type="Proteomes" id="UP000559010">
    <property type="component" value="Unassembled WGS sequence"/>
</dbReference>
<evidence type="ECO:0000256" key="2">
    <source>
        <dbReference type="ARBA" id="ARBA00022723"/>
    </source>
</evidence>
<keyword evidence="5" id="KW-1133">Transmembrane helix</keyword>
<keyword evidence="2" id="KW-0479">Metal-binding</keyword>
<evidence type="ECO:0000259" key="6">
    <source>
        <dbReference type="Pfam" id="PF00884"/>
    </source>
</evidence>
<organism evidence="7 8">
    <name type="scientific">Marinigracilibium pacificum</name>
    <dbReference type="NCBI Taxonomy" id="2729599"/>
    <lineage>
        <taxon>Bacteria</taxon>
        <taxon>Pseudomonadati</taxon>
        <taxon>Bacteroidota</taxon>
        <taxon>Cytophagia</taxon>
        <taxon>Cytophagales</taxon>
        <taxon>Flammeovirgaceae</taxon>
        <taxon>Marinigracilibium</taxon>
    </lineage>
</organism>
<comment type="similarity">
    <text evidence="1">Belongs to the sulfatase family.</text>
</comment>
<protein>
    <submittedName>
        <fullName evidence="7">Sulfatase-like hydrolase/transferase</fullName>
    </submittedName>
</protein>
<evidence type="ECO:0000256" key="3">
    <source>
        <dbReference type="ARBA" id="ARBA00022801"/>
    </source>
</evidence>
<dbReference type="InterPro" id="IPR000917">
    <property type="entry name" value="Sulfatase_N"/>
</dbReference>
<keyword evidence="8" id="KW-1185">Reference proteome</keyword>
<dbReference type="Pfam" id="PF00884">
    <property type="entry name" value="Sulfatase"/>
    <property type="match status" value="1"/>
</dbReference>
<dbReference type="InterPro" id="IPR017850">
    <property type="entry name" value="Alkaline_phosphatase_core_sf"/>
</dbReference>
<keyword evidence="4" id="KW-0106">Calcium</keyword>
<dbReference type="GO" id="GO:0004065">
    <property type="term" value="F:arylsulfatase activity"/>
    <property type="evidence" value="ECO:0007669"/>
    <property type="project" value="TreeGrafter"/>
</dbReference>
<dbReference type="AlphaFoldDB" id="A0A848ISM6"/>
<dbReference type="InterPro" id="IPR050738">
    <property type="entry name" value="Sulfatase"/>
</dbReference>
<gene>
    <name evidence="7" type="ORF">HH304_03465</name>
</gene>
<dbReference type="SUPFAM" id="SSF53649">
    <property type="entry name" value="Alkaline phosphatase-like"/>
    <property type="match status" value="1"/>
</dbReference>
<evidence type="ECO:0000256" key="4">
    <source>
        <dbReference type="ARBA" id="ARBA00022837"/>
    </source>
</evidence>
<keyword evidence="5" id="KW-0472">Membrane</keyword>
<dbReference type="EMBL" id="JABBNU010000002">
    <property type="protein sequence ID" value="NMM47443.1"/>
    <property type="molecule type" value="Genomic_DNA"/>
</dbReference>
<dbReference type="Gene3D" id="3.30.1120.10">
    <property type="match status" value="1"/>
</dbReference>
<dbReference type="PANTHER" id="PTHR42693:SF53">
    <property type="entry name" value="ENDO-4-O-SULFATASE"/>
    <property type="match status" value="1"/>
</dbReference>
<dbReference type="PROSITE" id="PS00149">
    <property type="entry name" value="SULFATASE_2"/>
    <property type="match status" value="1"/>
</dbReference>
<evidence type="ECO:0000256" key="1">
    <source>
        <dbReference type="ARBA" id="ARBA00008779"/>
    </source>
</evidence>
<comment type="caution">
    <text evidence="7">The sequence shown here is derived from an EMBL/GenBank/DDBJ whole genome shotgun (WGS) entry which is preliminary data.</text>
</comment>
<dbReference type="GO" id="GO:0046872">
    <property type="term" value="F:metal ion binding"/>
    <property type="evidence" value="ECO:0007669"/>
    <property type="project" value="UniProtKB-KW"/>
</dbReference>
<keyword evidence="7" id="KW-0808">Transferase</keyword>